<gene>
    <name evidence="1" type="ORF">FRX97_00385</name>
</gene>
<dbReference type="InterPro" id="IPR011652">
    <property type="entry name" value="MORN_2"/>
</dbReference>
<comment type="caution">
    <text evidence="1">The sequence shown here is derived from an EMBL/GenBank/DDBJ whole genome shotgun (WGS) entry which is preliminary data.</text>
</comment>
<dbReference type="OrthoDB" id="9812747at2"/>
<evidence type="ECO:0000313" key="2">
    <source>
        <dbReference type="Proteomes" id="UP000321168"/>
    </source>
</evidence>
<dbReference type="SUPFAM" id="SSF82185">
    <property type="entry name" value="Histone H3 K4-specific methyltransferase SET7/9 N-terminal domain"/>
    <property type="match status" value="1"/>
</dbReference>
<reference evidence="1 2" key="1">
    <citation type="submission" date="2019-08" db="EMBL/GenBank/DDBJ databases">
        <title>Genome of Luteibaculum oceani JCM 18817.</title>
        <authorList>
            <person name="Bowman J.P."/>
        </authorList>
    </citation>
    <scope>NUCLEOTIDE SEQUENCE [LARGE SCALE GENOMIC DNA]</scope>
    <source>
        <strain evidence="1 2">JCM 18817</strain>
    </source>
</reference>
<dbReference type="Pfam" id="PF07661">
    <property type="entry name" value="MORN_2"/>
    <property type="match status" value="1"/>
</dbReference>
<dbReference type="RefSeq" id="WP_147012230.1">
    <property type="nucleotide sequence ID" value="NZ_VORB01000001.1"/>
</dbReference>
<protein>
    <recommendedName>
        <fullName evidence="3">Toxin-antitoxin system YwqK family antitoxin</fullName>
    </recommendedName>
</protein>
<dbReference type="Gene3D" id="3.90.930.1">
    <property type="match status" value="1"/>
</dbReference>
<dbReference type="EMBL" id="VORB01000001">
    <property type="protein sequence ID" value="TXC85113.1"/>
    <property type="molecule type" value="Genomic_DNA"/>
</dbReference>
<evidence type="ECO:0000313" key="1">
    <source>
        <dbReference type="EMBL" id="TXC85113.1"/>
    </source>
</evidence>
<dbReference type="Proteomes" id="UP000321168">
    <property type="component" value="Unassembled WGS sequence"/>
</dbReference>
<sequence length="132" mass="15337">MRRKFIFSLLIIGCLACNQTSTSEETQKQTEQTSKNLEKKEIITYYETGELESIGFEQNGQRIGTWSSWYKTGEKKTEVDFIEGKKHGLYRIWHKNGKVQLMGEYDMDIPVGTWTSYDTNGIQISQKVHTQD</sequence>
<name>A0A5C6VID8_9FLAO</name>
<keyword evidence="2" id="KW-1185">Reference proteome</keyword>
<organism evidence="1 2">
    <name type="scientific">Luteibaculum oceani</name>
    <dbReference type="NCBI Taxonomy" id="1294296"/>
    <lineage>
        <taxon>Bacteria</taxon>
        <taxon>Pseudomonadati</taxon>
        <taxon>Bacteroidota</taxon>
        <taxon>Flavobacteriia</taxon>
        <taxon>Flavobacteriales</taxon>
        <taxon>Luteibaculaceae</taxon>
        <taxon>Luteibaculum</taxon>
    </lineage>
</organism>
<accession>A0A5C6VID8</accession>
<evidence type="ECO:0008006" key="3">
    <source>
        <dbReference type="Google" id="ProtNLM"/>
    </source>
</evidence>
<proteinExistence type="predicted"/>
<dbReference type="AlphaFoldDB" id="A0A5C6VID8"/>